<dbReference type="InterPro" id="IPR011042">
    <property type="entry name" value="6-blade_b-propeller_TolB-like"/>
</dbReference>
<dbReference type="Pfam" id="PF07676">
    <property type="entry name" value="PD40"/>
    <property type="match status" value="4"/>
</dbReference>
<evidence type="ECO:0000313" key="5">
    <source>
        <dbReference type="Proteomes" id="UP000584374"/>
    </source>
</evidence>
<reference evidence="4 5" key="1">
    <citation type="submission" date="2020-08" db="EMBL/GenBank/DDBJ databases">
        <title>Sequencing the genomes of 1000 actinobacteria strains.</title>
        <authorList>
            <person name="Klenk H.-P."/>
        </authorList>
    </citation>
    <scope>NUCLEOTIDE SEQUENCE [LARGE SCALE GENOMIC DNA]</scope>
    <source>
        <strain evidence="4 5">DSM 45584</strain>
    </source>
</reference>
<dbReference type="SUPFAM" id="SSF69304">
    <property type="entry name" value="Tricorn protease N-terminal domain"/>
    <property type="match status" value="1"/>
</dbReference>
<evidence type="ECO:0000259" key="3">
    <source>
        <dbReference type="Pfam" id="PF01979"/>
    </source>
</evidence>
<evidence type="ECO:0000256" key="1">
    <source>
        <dbReference type="ARBA" id="ARBA00009820"/>
    </source>
</evidence>
<dbReference type="EMBL" id="JACHIW010000001">
    <property type="protein sequence ID" value="MBB5157810.1"/>
    <property type="molecule type" value="Genomic_DNA"/>
</dbReference>
<dbReference type="InterPro" id="IPR006311">
    <property type="entry name" value="TAT_signal"/>
</dbReference>
<dbReference type="RefSeq" id="WP_221467320.1">
    <property type="nucleotide sequence ID" value="NZ_JACHIW010000001.1"/>
</dbReference>
<protein>
    <submittedName>
        <fullName evidence="4">Tol biopolymer transport system component</fullName>
    </submittedName>
</protein>
<dbReference type="SUPFAM" id="SSF51338">
    <property type="entry name" value="Composite domain of metallo-dependent hydrolases"/>
    <property type="match status" value="1"/>
</dbReference>
<gene>
    <name evidence="4" type="ORF">BJ970_005344</name>
</gene>
<dbReference type="InterPro" id="IPR032466">
    <property type="entry name" value="Metal_Hydrolase"/>
</dbReference>
<organism evidence="4 5">
    <name type="scientific">Saccharopolyspora phatthalungensis</name>
    <dbReference type="NCBI Taxonomy" id="664693"/>
    <lineage>
        <taxon>Bacteria</taxon>
        <taxon>Bacillati</taxon>
        <taxon>Actinomycetota</taxon>
        <taxon>Actinomycetes</taxon>
        <taxon>Pseudonocardiales</taxon>
        <taxon>Pseudonocardiaceae</taxon>
        <taxon>Saccharopolyspora</taxon>
    </lineage>
</organism>
<dbReference type="PANTHER" id="PTHR36842">
    <property type="entry name" value="PROTEIN TOLB HOMOLOG"/>
    <property type="match status" value="1"/>
</dbReference>
<dbReference type="Pfam" id="PF01979">
    <property type="entry name" value="Amidohydro_1"/>
    <property type="match status" value="1"/>
</dbReference>
<dbReference type="SUPFAM" id="SSF82171">
    <property type="entry name" value="DPP6 N-terminal domain-like"/>
    <property type="match status" value="1"/>
</dbReference>
<dbReference type="PROSITE" id="PS51318">
    <property type="entry name" value="TAT"/>
    <property type="match status" value="1"/>
</dbReference>
<proteinExistence type="inferred from homology"/>
<dbReference type="InterPro" id="IPR006680">
    <property type="entry name" value="Amidohydro-rel"/>
</dbReference>
<dbReference type="Proteomes" id="UP000584374">
    <property type="component" value="Unassembled WGS sequence"/>
</dbReference>
<feature type="domain" description="Amidohydrolase-related" evidence="3">
    <location>
        <begin position="650"/>
        <end position="987"/>
    </location>
</feature>
<dbReference type="AlphaFoldDB" id="A0A840QDE0"/>
<feature type="region of interest" description="Disordered" evidence="2">
    <location>
        <begin position="533"/>
        <end position="553"/>
    </location>
</feature>
<evidence type="ECO:0000256" key="2">
    <source>
        <dbReference type="SAM" id="MobiDB-lite"/>
    </source>
</evidence>
<dbReference type="Gene3D" id="2.30.40.10">
    <property type="entry name" value="Urease, subunit C, domain 1"/>
    <property type="match status" value="2"/>
</dbReference>
<dbReference type="GO" id="GO:0016810">
    <property type="term" value="F:hydrolase activity, acting on carbon-nitrogen (but not peptide) bonds"/>
    <property type="evidence" value="ECO:0007669"/>
    <property type="project" value="InterPro"/>
</dbReference>
<dbReference type="Gene3D" id="3.20.20.140">
    <property type="entry name" value="Metal-dependent hydrolases"/>
    <property type="match status" value="2"/>
</dbReference>
<dbReference type="Gene3D" id="2.120.10.30">
    <property type="entry name" value="TolB, C-terminal domain"/>
    <property type="match status" value="2"/>
</dbReference>
<keyword evidence="5" id="KW-1185">Reference proteome</keyword>
<evidence type="ECO:0000313" key="4">
    <source>
        <dbReference type="EMBL" id="MBB5157810.1"/>
    </source>
</evidence>
<sequence length="1033" mass="110105">MDLSRRALFRHGGRAAAGVGSALLLSQLAGESVASAAPDAVGAKRITLREMTNAATAVSPDGRTIVLDLLNMLWVVPVAGGAAVGLTNVMQEASEPDIAPDGRRIVCQSYEDGQFRLVLLNIDGSGWSVLTGGPGDHREPRFSPDGTRIAFSGETGSRYAIRVLDLATGEIADWTSGARQEAHPVWSPDGSMIAFTSGEDNAPQAIEAVDAAGTRRTLVEVSDGHLAGPAFAPDGSLSYVHLTVKETALVVGDRTVSQPGEDVFPFAPRWISRDELLYTADGRIRRRDLRTGAARDVPFTAEVSVRPVAERPSVRDFHATTPRPVKGLVGPALSPDGRQIACRALGDIWLLRPDREPERAIADGNFNGDPAWSPDGRTLVYASDRAGQLDLWLHDLATGEQRQLTNLDGDESAPAFSPDGTTVAFRSGDSVCTVAIETGEVRKVIGPLNAPGRPSFSADGTKLSLAGFMPATARYREGANHVLTVDIATGAASYTPPVPGKSLANRLDAGPVYSPDGRGMAFVVSGTVWVSDVDEEGRPTGTPRQISDETGDCPSWSGDSGTLLYLANGRLRLADVCSGAVRTMPTELSWRPSKPDGHRVIRAGALWDGQRRELRRDVEILVQGNRIAAVGRGVAIPGGAEVIDAGDLTVLPGMIATHEHLPWENSSRVPRLWLSFGITSVRSPGGGHYASVEAKEAQESGNRLGPRVFCAGELIDGSRVYYNSNRAITDPGELRRELERVGELGHDMVKTYVRMPYSMQREAIEQAHASGVPVSSHYLFGPAALGADAVEHHGGTSRYGHQQKETHLGNAYADVVDPVARSGMTFTPTLGLHPAAAPALYHYAEWALDDPRLKALLPATMFEKFRARVEEAVGGNPESALAFNARQAATVRRMIDAGAHVGIGTDSPLVSHGIYYHLNMDSLARNGISAYDVLRAATVGGARLIGMSEHLGTVAPGKLADLVFVQGDPLEDVNAAAQVRQVMLNGVLHTVEDLIGAPAVSPAAAPVHAFRNTPKQAGFWWHRDDYLTGHTCC</sequence>
<comment type="caution">
    <text evidence="4">The sequence shown here is derived from an EMBL/GenBank/DDBJ whole genome shotgun (WGS) entry which is preliminary data.</text>
</comment>
<accession>A0A840QDE0</accession>
<comment type="similarity">
    <text evidence="1">Belongs to the TolB family.</text>
</comment>
<dbReference type="InterPro" id="IPR011059">
    <property type="entry name" value="Metal-dep_hydrolase_composite"/>
</dbReference>
<name>A0A840QDE0_9PSEU</name>
<dbReference type="SUPFAM" id="SSF51556">
    <property type="entry name" value="Metallo-dependent hydrolases"/>
    <property type="match status" value="1"/>
</dbReference>
<dbReference type="InterPro" id="IPR011659">
    <property type="entry name" value="WD40"/>
</dbReference>